<dbReference type="Gene3D" id="1.10.10.10">
    <property type="entry name" value="Winged helix-like DNA-binding domain superfamily/Winged helix DNA-binding domain"/>
    <property type="match status" value="1"/>
</dbReference>
<dbReference type="SUPFAM" id="SSF46785">
    <property type="entry name" value="Winged helix' DNA-binding domain"/>
    <property type="match status" value="1"/>
</dbReference>
<dbReference type="InterPro" id="IPR036388">
    <property type="entry name" value="WH-like_DNA-bd_sf"/>
</dbReference>
<keyword evidence="3" id="KW-0238">DNA-binding</keyword>
<dbReference type="Proteomes" id="UP000469949">
    <property type="component" value="Unassembled WGS sequence"/>
</dbReference>
<evidence type="ECO:0000313" key="6">
    <source>
        <dbReference type="Proteomes" id="UP000469949"/>
    </source>
</evidence>
<dbReference type="InterPro" id="IPR005119">
    <property type="entry name" value="LysR_subst-bd"/>
</dbReference>
<dbReference type="AlphaFoldDB" id="A0A514KHR3"/>
<dbReference type="RefSeq" id="WP_141949957.1">
    <property type="nucleotide sequence ID" value="NZ_CP039546.1"/>
</dbReference>
<protein>
    <submittedName>
        <fullName evidence="5">Uncharacterized protein</fullName>
    </submittedName>
</protein>
<dbReference type="Pfam" id="PF00126">
    <property type="entry name" value="HTH_1"/>
    <property type="match status" value="1"/>
</dbReference>
<comment type="similarity">
    <text evidence="1">Belongs to the LysR transcriptional regulatory family.</text>
</comment>
<evidence type="ECO:0000256" key="3">
    <source>
        <dbReference type="ARBA" id="ARBA00023125"/>
    </source>
</evidence>
<dbReference type="Pfam" id="PF03466">
    <property type="entry name" value="LysR_substrate"/>
    <property type="match status" value="1"/>
</dbReference>
<evidence type="ECO:0000256" key="4">
    <source>
        <dbReference type="ARBA" id="ARBA00023163"/>
    </source>
</evidence>
<dbReference type="InterPro" id="IPR050176">
    <property type="entry name" value="LTTR"/>
</dbReference>
<organism evidence="5 6">
    <name type="scientific">Methylorubrum populi</name>
    <dbReference type="NCBI Taxonomy" id="223967"/>
    <lineage>
        <taxon>Bacteria</taxon>
        <taxon>Pseudomonadati</taxon>
        <taxon>Pseudomonadota</taxon>
        <taxon>Alphaproteobacteria</taxon>
        <taxon>Hyphomicrobiales</taxon>
        <taxon>Methylobacteriaceae</taxon>
        <taxon>Methylorubrum</taxon>
    </lineage>
</organism>
<dbReference type="PANTHER" id="PTHR30579">
    <property type="entry name" value="TRANSCRIPTIONAL REGULATOR"/>
    <property type="match status" value="1"/>
</dbReference>
<dbReference type="GO" id="GO:0003677">
    <property type="term" value="F:DNA binding"/>
    <property type="evidence" value="ECO:0007669"/>
    <property type="project" value="UniProtKB-KW"/>
</dbReference>
<dbReference type="SUPFAM" id="SSF53850">
    <property type="entry name" value="Periplasmic binding protein-like II"/>
    <property type="match status" value="1"/>
</dbReference>
<dbReference type="InterPro" id="IPR000847">
    <property type="entry name" value="LysR_HTH_N"/>
</dbReference>
<dbReference type="PANTHER" id="PTHR30579:SF3">
    <property type="entry name" value="TRANSCRIPTIONAL REGULATORY PROTEIN"/>
    <property type="match status" value="1"/>
</dbReference>
<gene>
    <name evidence="5" type="ORF">F8B43_5503</name>
</gene>
<keyword evidence="2" id="KW-0805">Transcription regulation</keyword>
<dbReference type="InterPro" id="IPR036390">
    <property type="entry name" value="WH_DNA-bd_sf"/>
</dbReference>
<proteinExistence type="inferred from homology"/>
<sequence length="346" mass="38543">MPTRRERRVPRAERLPVDRAADDLDWHSLRLFLQLYRAGSFRACAASLEISVNSLRRRIEALEAALQLPLFFRTVDGIRPTAGGEHILAAAEAMEQAAFRVLRARGSVSNDIEGEVRIAVTEGLGTAWLTPRLVEFQNAFPNLRVALNCAMNSADVLRMEADIAVQLTRPEAADVKLVRLGYLHTMPFASRAYAARNGLPTNVDELIKHRLILQIAEQTSQLSIFGDMLPRFPYPPTVPITTNTSSALALAIANGAGIGWLPTYVSSLQTGLLPVDCGLNFRFDVWLTYHPEVEVIPRVRQTINWIKSSFDAGLYPFFGETYIHPADLPTVDRHIPLSELYKGFVP</sequence>
<reference evidence="5 6" key="1">
    <citation type="submission" date="2019-10" db="EMBL/GenBank/DDBJ databases">
        <title>Draft Genome Sequence of the Caffeine Degrading Methylotroph Methylorubrum populi PINKEL.</title>
        <authorList>
            <person name="Dawson S.C."/>
            <person name="Zhang X."/>
            <person name="Wright M.E."/>
            <person name="Sharma G."/>
            <person name="Langner J.T."/>
            <person name="Ditty J.L."/>
            <person name="Subuyuj G.A."/>
        </authorList>
    </citation>
    <scope>NUCLEOTIDE SEQUENCE [LARGE SCALE GENOMIC DNA]</scope>
    <source>
        <strain evidence="5 6">Pinkel</strain>
    </source>
</reference>
<name>A0A514KHR3_9HYPH</name>
<keyword evidence="4" id="KW-0804">Transcription</keyword>
<dbReference type="Gene3D" id="3.40.190.10">
    <property type="entry name" value="Periplasmic binding protein-like II"/>
    <property type="match status" value="2"/>
</dbReference>
<comment type="caution">
    <text evidence="5">The sequence shown here is derived from an EMBL/GenBank/DDBJ whole genome shotgun (WGS) entry which is preliminary data.</text>
</comment>
<evidence type="ECO:0000313" key="5">
    <source>
        <dbReference type="EMBL" id="KAB7782748.1"/>
    </source>
</evidence>
<dbReference type="EMBL" id="WEKV01000020">
    <property type="protein sequence ID" value="KAB7782748.1"/>
    <property type="molecule type" value="Genomic_DNA"/>
</dbReference>
<evidence type="ECO:0000256" key="1">
    <source>
        <dbReference type="ARBA" id="ARBA00009437"/>
    </source>
</evidence>
<dbReference type="GO" id="GO:0003700">
    <property type="term" value="F:DNA-binding transcription factor activity"/>
    <property type="evidence" value="ECO:0007669"/>
    <property type="project" value="InterPro"/>
</dbReference>
<evidence type="ECO:0000256" key="2">
    <source>
        <dbReference type="ARBA" id="ARBA00023015"/>
    </source>
</evidence>
<dbReference type="PROSITE" id="PS50931">
    <property type="entry name" value="HTH_LYSR"/>
    <property type="match status" value="1"/>
</dbReference>
<accession>A0A514KHR3</accession>